<evidence type="ECO:0000313" key="4">
    <source>
        <dbReference type="Proteomes" id="UP001327560"/>
    </source>
</evidence>
<accession>A0AAQ3K7H8</accession>
<dbReference type="GO" id="GO:0008270">
    <property type="term" value="F:zinc ion binding"/>
    <property type="evidence" value="ECO:0007669"/>
    <property type="project" value="UniProtKB-UniRule"/>
</dbReference>
<evidence type="ECO:0000256" key="2">
    <source>
        <dbReference type="SAM" id="MobiDB-lite"/>
    </source>
</evidence>
<sequence>MLGCCPNAIVTDYSKAIPAFQVLDIAGCVSRCSTSLVLVQYLKKSSRELLKGLSEFEVIKKELKKAAYDSLKVDFGKCWKKMVVEHGLENNEWLTSLYENRHLWVPAFLKHTFWAGMSISQRGCCPNAIVINYSKAIQGAVLDVFPGFAQGSTMQTMGSELCICDSALIKAEDEEKGNGGDPGLRKRKIDTEVEEENEDVDEEEEEDDDDNDDDDNKEGFIRENEESDYEYIGEGSDSEFENEDDKEAYRKYREDFLSSGGFDIENYYLPPPRKMIFGMLFRVNHPGDGFGEHCEEAVKNVLKFQNQKNNTSLQYVKIIKANGGGGGLYYVTFEAEDTISRKGKTGMSWCSDLDDQKTLI</sequence>
<comment type="similarity">
    <text evidence="1">Belongs to the FHY3/FAR1 family.</text>
</comment>
<gene>
    <name evidence="3" type="ORF">Cni_G11139</name>
</gene>
<dbReference type="PANTHER" id="PTHR31669:SF301">
    <property type="entry name" value="PROTEIN FAR1-RELATED SEQUENCE"/>
    <property type="match status" value="1"/>
</dbReference>
<feature type="region of interest" description="Disordered" evidence="2">
    <location>
        <begin position="173"/>
        <end position="245"/>
    </location>
</feature>
<evidence type="ECO:0000256" key="1">
    <source>
        <dbReference type="RuleBase" id="RU367018"/>
    </source>
</evidence>
<name>A0AAQ3K7H8_9LILI</name>
<keyword evidence="1" id="KW-0863">Zinc-finger</keyword>
<keyword evidence="1" id="KW-0862">Zinc</keyword>
<dbReference type="Proteomes" id="UP001327560">
    <property type="component" value="Chromosome 3"/>
</dbReference>
<dbReference type="InterPro" id="IPR031052">
    <property type="entry name" value="FHY3/FAR1"/>
</dbReference>
<keyword evidence="1" id="KW-0479">Metal-binding</keyword>
<keyword evidence="4" id="KW-1185">Reference proteome</keyword>
<organism evidence="3 4">
    <name type="scientific">Canna indica</name>
    <name type="common">Indian-shot</name>
    <dbReference type="NCBI Taxonomy" id="4628"/>
    <lineage>
        <taxon>Eukaryota</taxon>
        <taxon>Viridiplantae</taxon>
        <taxon>Streptophyta</taxon>
        <taxon>Embryophyta</taxon>
        <taxon>Tracheophyta</taxon>
        <taxon>Spermatophyta</taxon>
        <taxon>Magnoliopsida</taxon>
        <taxon>Liliopsida</taxon>
        <taxon>Zingiberales</taxon>
        <taxon>Cannaceae</taxon>
        <taxon>Canna</taxon>
    </lineage>
</organism>
<proteinExistence type="inferred from homology"/>
<evidence type="ECO:0000313" key="3">
    <source>
        <dbReference type="EMBL" id="WOL02420.1"/>
    </source>
</evidence>
<protein>
    <recommendedName>
        <fullName evidence="1">Protein FAR1-RELATED SEQUENCE</fullName>
    </recommendedName>
</protein>
<comment type="subcellular location">
    <subcellularLocation>
        <location evidence="1">Nucleus</location>
    </subcellularLocation>
</comment>
<dbReference type="EMBL" id="CP136892">
    <property type="protein sequence ID" value="WOL02420.1"/>
    <property type="molecule type" value="Genomic_DNA"/>
</dbReference>
<keyword evidence="1" id="KW-0539">Nucleus</keyword>
<dbReference type="AlphaFoldDB" id="A0AAQ3K7H8"/>
<feature type="compositionally biased region" description="Acidic residues" evidence="2">
    <location>
        <begin position="225"/>
        <end position="245"/>
    </location>
</feature>
<dbReference type="PANTHER" id="PTHR31669">
    <property type="entry name" value="PROTEIN FAR1-RELATED SEQUENCE 10-RELATED"/>
    <property type="match status" value="1"/>
</dbReference>
<reference evidence="3 4" key="1">
    <citation type="submission" date="2023-10" db="EMBL/GenBank/DDBJ databases">
        <title>Chromosome-scale genome assembly provides insights into flower coloration mechanisms of Canna indica.</title>
        <authorList>
            <person name="Li C."/>
        </authorList>
    </citation>
    <scope>NUCLEOTIDE SEQUENCE [LARGE SCALE GENOMIC DNA]</scope>
    <source>
        <tissue evidence="3">Flower</tissue>
    </source>
</reference>
<dbReference type="GO" id="GO:0005634">
    <property type="term" value="C:nucleus"/>
    <property type="evidence" value="ECO:0007669"/>
    <property type="project" value="UniProtKB-SubCell"/>
</dbReference>
<feature type="compositionally biased region" description="Acidic residues" evidence="2">
    <location>
        <begin position="192"/>
        <end position="216"/>
    </location>
</feature>
<comment type="function">
    <text evidence="1">Putative transcription activator involved in regulating light control of development.</text>
</comment>
<dbReference type="GO" id="GO:0006355">
    <property type="term" value="P:regulation of DNA-templated transcription"/>
    <property type="evidence" value="ECO:0007669"/>
    <property type="project" value="UniProtKB-UniRule"/>
</dbReference>